<feature type="transmembrane region" description="Helical" evidence="11">
    <location>
        <begin position="99"/>
        <end position="119"/>
    </location>
</feature>
<reference evidence="13 14" key="1">
    <citation type="journal article" date="2018" name="Elife">
        <title>Firefly genomes illuminate parallel origins of bioluminescence in beetles.</title>
        <authorList>
            <person name="Fallon T.R."/>
            <person name="Lower S.E."/>
            <person name="Chang C.H."/>
            <person name="Bessho-Uehara M."/>
            <person name="Martin G.J."/>
            <person name="Bewick A.J."/>
            <person name="Behringer M."/>
            <person name="Debat H.J."/>
            <person name="Wong I."/>
            <person name="Day J.C."/>
            <person name="Suvorov A."/>
            <person name="Silva C.J."/>
            <person name="Stanger-Hall K.F."/>
            <person name="Hall D.W."/>
            <person name="Schmitz R.J."/>
            <person name="Nelson D.R."/>
            <person name="Lewis S.M."/>
            <person name="Shigenobu S."/>
            <person name="Bybee S.M."/>
            <person name="Larracuente A.M."/>
            <person name="Oba Y."/>
            <person name="Weng J.K."/>
        </authorList>
    </citation>
    <scope>NUCLEOTIDE SEQUENCE [LARGE SCALE GENOMIC DNA]</scope>
    <source>
        <strain evidence="13">1611_PpyrPB1</strain>
        <tissue evidence="13">Whole body</tissue>
    </source>
</reference>
<dbReference type="Proteomes" id="UP000327044">
    <property type="component" value="Unassembled WGS sequence"/>
</dbReference>
<dbReference type="GO" id="GO:0016491">
    <property type="term" value="F:oxidoreductase activity"/>
    <property type="evidence" value="ECO:0007669"/>
    <property type="project" value="InterPro"/>
</dbReference>
<evidence type="ECO:0000313" key="13">
    <source>
        <dbReference type="EMBL" id="KAB0796615.1"/>
    </source>
</evidence>
<evidence type="ECO:0000256" key="1">
    <source>
        <dbReference type="ARBA" id="ARBA00001970"/>
    </source>
</evidence>
<keyword evidence="4" id="KW-0349">Heme</keyword>
<feature type="transmembrane region" description="Helical" evidence="11">
    <location>
        <begin position="213"/>
        <end position="233"/>
    </location>
</feature>
<keyword evidence="10 11" id="KW-0472">Membrane</keyword>
<accession>A0A5N4AGZ6</accession>
<evidence type="ECO:0000256" key="7">
    <source>
        <dbReference type="ARBA" id="ARBA00022982"/>
    </source>
</evidence>
<evidence type="ECO:0000256" key="10">
    <source>
        <dbReference type="ARBA" id="ARBA00023136"/>
    </source>
</evidence>
<protein>
    <recommendedName>
        <fullName evidence="12">Cytochrome b561 domain-containing protein</fullName>
    </recommendedName>
</protein>
<feature type="transmembrane region" description="Helical" evidence="11">
    <location>
        <begin position="27"/>
        <end position="49"/>
    </location>
</feature>
<dbReference type="Pfam" id="PF03188">
    <property type="entry name" value="Cytochrom_B561"/>
    <property type="match status" value="1"/>
</dbReference>
<feature type="transmembrane region" description="Helical" evidence="11">
    <location>
        <begin position="183"/>
        <end position="201"/>
    </location>
</feature>
<feature type="domain" description="Cytochrome b561" evidence="12">
    <location>
        <begin position="29"/>
        <end position="234"/>
    </location>
</feature>
<evidence type="ECO:0000259" key="12">
    <source>
        <dbReference type="PROSITE" id="PS50939"/>
    </source>
</evidence>
<evidence type="ECO:0000256" key="3">
    <source>
        <dbReference type="ARBA" id="ARBA00022448"/>
    </source>
</evidence>
<dbReference type="InParanoid" id="A0A5N4AGZ6"/>
<dbReference type="InterPro" id="IPR006593">
    <property type="entry name" value="Cyt_b561/ferric_Rdtase_TM"/>
</dbReference>
<dbReference type="SMART" id="SM00665">
    <property type="entry name" value="B561"/>
    <property type="match status" value="1"/>
</dbReference>
<dbReference type="EMBL" id="VVIM01000007">
    <property type="protein sequence ID" value="KAB0796615.1"/>
    <property type="molecule type" value="Genomic_DNA"/>
</dbReference>
<dbReference type="InterPro" id="IPR043205">
    <property type="entry name" value="CYB561/CYBRD1-like"/>
</dbReference>
<dbReference type="PROSITE" id="PS50939">
    <property type="entry name" value="CYTOCHROME_B561"/>
    <property type="match status" value="1"/>
</dbReference>
<evidence type="ECO:0000256" key="6">
    <source>
        <dbReference type="ARBA" id="ARBA00022723"/>
    </source>
</evidence>
<dbReference type="GO" id="GO:0016020">
    <property type="term" value="C:membrane"/>
    <property type="evidence" value="ECO:0007669"/>
    <property type="project" value="UniProtKB-SubCell"/>
</dbReference>
<keyword evidence="14" id="KW-1185">Reference proteome</keyword>
<feature type="transmembrane region" description="Helical" evidence="11">
    <location>
        <begin position="139"/>
        <end position="162"/>
    </location>
</feature>
<organism evidence="13 14">
    <name type="scientific">Photinus pyralis</name>
    <name type="common">Common eastern firefly</name>
    <name type="synonym">Lampyris pyralis</name>
    <dbReference type="NCBI Taxonomy" id="7054"/>
    <lineage>
        <taxon>Eukaryota</taxon>
        <taxon>Metazoa</taxon>
        <taxon>Ecdysozoa</taxon>
        <taxon>Arthropoda</taxon>
        <taxon>Hexapoda</taxon>
        <taxon>Insecta</taxon>
        <taxon>Pterygota</taxon>
        <taxon>Neoptera</taxon>
        <taxon>Endopterygota</taxon>
        <taxon>Coleoptera</taxon>
        <taxon>Polyphaga</taxon>
        <taxon>Elateriformia</taxon>
        <taxon>Elateroidea</taxon>
        <taxon>Lampyridae</taxon>
        <taxon>Lampyrinae</taxon>
        <taxon>Photinus</taxon>
    </lineage>
</organism>
<dbReference type="AlphaFoldDB" id="A0A5N4AGZ6"/>
<dbReference type="PANTHER" id="PTHR10106">
    <property type="entry name" value="CYTOCHROME B561-RELATED"/>
    <property type="match status" value="1"/>
</dbReference>
<evidence type="ECO:0000313" key="14">
    <source>
        <dbReference type="Proteomes" id="UP000327044"/>
    </source>
</evidence>
<keyword evidence="6" id="KW-0479">Metal-binding</keyword>
<evidence type="ECO:0000256" key="11">
    <source>
        <dbReference type="SAM" id="Phobius"/>
    </source>
</evidence>
<keyword evidence="5 11" id="KW-0812">Transmembrane</keyword>
<evidence type="ECO:0000256" key="5">
    <source>
        <dbReference type="ARBA" id="ARBA00022692"/>
    </source>
</evidence>
<sequence>MPKLVIVRLEPEDNSIRNWGCINCWKFVAVFALAILLLPVGCGGLYYYAHKYSDFKNDQEFQVILHSSLMPLGLISINGMSILSYRICRCMFRMNIKILHAALHTATLGIIGFGLYEVWEYHSSKSIEHLVSLHSQIGALTVGLFCAQYLMGLMSFIGLLACENVTDTARADFIPIHAAVGRMIFLLAIASCITGISQKIFTLDAKTRDDKLSLASTCAGAVIALGIVSMYILTTERLRYKAHILSNTSEE</sequence>
<evidence type="ECO:0000256" key="2">
    <source>
        <dbReference type="ARBA" id="ARBA00004141"/>
    </source>
</evidence>
<keyword evidence="3" id="KW-0813">Transport</keyword>
<dbReference type="PANTHER" id="PTHR10106:SF24">
    <property type="entry name" value="NO EXTENDED MEMORY, ISOFORM A"/>
    <property type="match status" value="1"/>
</dbReference>
<proteinExistence type="predicted"/>
<keyword evidence="9" id="KW-0408">Iron</keyword>
<evidence type="ECO:0000256" key="8">
    <source>
        <dbReference type="ARBA" id="ARBA00022989"/>
    </source>
</evidence>
<dbReference type="GO" id="GO:0046872">
    <property type="term" value="F:metal ion binding"/>
    <property type="evidence" value="ECO:0007669"/>
    <property type="project" value="UniProtKB-KW"/>
</dbReference>
<feature type="transmembrane region" description="Helical" evidence="11">
    <location>
        <begin position="69"/>
        <end position="87"/>
    </location>
</feature>
<comment type="subcellular location">
    <subcellularLocation>
        <location evidence="2">Membrane</location>
        <topology evidence="2">Multi-pass membrane protein</topology>
    </subcellularLocation>
</comment>
<evidence type="ECO:0000256" key="4">
    <source>
        <dbReference type="ARBA" id="ARBA00022617"/>
    </source>
</evidence>
<evidence type="ECO:0000256" key="9">
    <source>
        <dbReference type="ARBA" id="ARBA00023004"/>
    </source>
</evidence>
<name>A0A5N4AGZ6_PHOPY</name>
<dbReference type="Gene3D" id="1.20.120.1770">
    <property type="match status" value="1"/>
</dbReference>
<comment type="cofactor">
    <cofactor evidence="1">
        <name>heme b</name>
        <dbReference type="ChEBI" id="CHEBI:60344"/>
    </cofactor>
</comment>
<keyword evidence="7" id="KW-0249">Electron transport</keyword>
<comment type="caution">
    <text evidence="13">The sequence shown here is derived from an EMBL/GenBank/DDBJ whole genome shotgun (WGS) entry which is preliminary data.</text>
</comment>
<keyword evidence="8 11" id="KW-1133">Transmembrane helix</keyword>
<gene>
    <name evidence="13" type="ORF">PPYR_10676</name>
</gene>